<organism evidence="3 4">
    <name type="scientific">Temnothorax longispinosus</name>
    <dbReference type="NCBI Taxonomy" id="300112"/>
    <lineage>
        <taxon>Eukaryota</taxon>
        <taxon>Metazoa</taxon>
        <taxon>Ecdysozoa</taxon>
        <taxon>Arthropoda</taxon>
        <taxon>Hexapoda</taxon>
        <taxon>Insecta</taxon>
        <taxon>Pterygota</taxon>
        <taxon>Neoptera</taxon>
        <taxon>Endopterygota</taxon>
        <taxon>Hymenoptera</taxon>
        <taxon>Apocrita</taxon>
        <taxon>Aculeata</taxon>
        <taxon>Formicoidea</taxon>
        <taxon>Formicidae</taxon>
        <taxon>Myrmicinae</taxon>
        <taxon>Temnothorax</taxon>
    </lineage>
</organism>
<comment type="caution">
    <text evidence="3">The sequence shown here is derived from an EMBL/GenBank/DDBJ whole genome shotgun (WGS) entry which is preliminary data.</text>
</comment>
<feature type="transmembrane region" description="Helical" evidence="2">
    <location>
        <begin position="109"/>
        <end position="129"/>
    </location>
</feature>
<name>A0A4S2KSZ0_9HYME</name>
<evidence type="ECO:0000313" key="3">
    <source>
        <dbReference type="EMBL" id="TGZ51127.1"/>
    </source>
</evidence>
<dbReference type="AlphaFoldDB" id="A0A4S2KSZ0"/>
<accession>A0A4S2KSZ0</accession>
<reference evidence="3 4" key="1">
    <citation type="journal article" date="2019" name="Philos. Trans. R. Soc. Lond., B, Biol. Sci.">
        <title>Ant behaviour and brain gene expression of defending hosts depend on the ecological success of the intruding social parasite.</title>
        <authorList>
            <person name="Kaur R."/>
            <person name="Stoldt M."/>
            <person name="Jongepier E."/>
            <person name="Feldmeyer B."/>
            <person name="Menzel F."/>
            <person name="Bornberg-Bauer E."/>
            <person name="Foitzik S."/>
        </authorList>
    </citation>
    <scope>NUCLEOTIDE SEQUENCE [LARGE SCALE GENOMIC DNA]</scope>
    <source>
        <tissue evidence="3">Whole body</tissue>
    </source>
</reference>
<dbReference type="EMBL" id="QBLH01001787">
    <property type="protein sequence ID" value="TGZ51127.1"/>
    <property type="molecule type" value="Genomic_DNA"/>
</dbReference>
<protein>
    <submittedName>
        <fullName evidence="3">Uncharacterized protein</fullName>
    </submittedName>
</protein>
<keyword evidence="2" id="KW-1133">Transmembrane helix</keyword>
<feature type="non-terminal residue" evidence="3">
    <location>
        <position position="1"/>
    </location>
</feature>
<sequence length="153" mass="16828">DTVYLDARCRLPATVSSGGRLSHATTNHDAGFTAAVSLADAPPRSPAMPRSASHGRQGGEPSPSDRIRSRPNVLRPAPSPVLHRRRRRRRRRRPPAAAYAYPRSRARTFGSALAAIMLVNVVGYCIYSLGESLQVSFLPVSRILLHIFRFFAL</sequence>
<keyword evidence="2" id="KW-0472">Membrane</keyword>
<keyword evidence="4" id="KW-1185">Reference proteome</keyword>
<evidence type="ECO:0000256" key="1">
    <source>
        <dbReference type="SAM" id="MobiDB-lite"/>
    </source>
</evidence>
<proteinExistence type="predicted"/>
<feature type="region of interest" description="Disordered" evidence="1">
    <location>
        <begin position="40"/>
        <end position="99"/>
    </location>
</feature>
<feature type="compositionally biased region" description="Low complexity" evidence="1">
    <location>
        <begin position="40"/>
        <end position="52"/>
    </location>
</feature>
<keyword evidence="2" id="KW-0812">Transmembrane</keyword>
<evidence type="ECO:0000313" key="4">
    <source>
        <dbReference type="Proteomes" id="UP000310200"/>
    </source>
</evidence>
<feature type="compositionally biased region" description="Basic residues" evidence="1">
    <location>
        <begin position="82"/>
        <end position="94"/>
    </location>
</feature>
<dbReference type="Proteomes" id="UP000310200">
    <property type="component" value="Unassembled WGS sequence"/>
</dbReference>
<evidence type="ECO:0000256" key="2">
    <source>
        <dbReference type="SAM" id="Phobius"/>
    </source>
</evidence>
<gene>
    <name evidence="3" type="ORF">DBV15_09643</name>
</gene>